<dbReference type="OrthoDB" id="346004at2"/>
<dbReference type="InterPro" id="IPR032808">
    <property type="entry name" value="DoxX"/>
</dbReference>
<keyword evidence="3" id="KW-1003">Cell membrane</keyword>
<comment type="similarity">
    <text evidence="2">Belongs to the DoxX family.</text>
</comment>
<comment type="caution">
    <text evidence="8">The sequence shown here is derived from an EMBL/GenBank/DDBJ whole genome shotgun (WGS) entry which is preliminary data.</text>
</comment>
<dbReference type="PANTHER" id="PTHR33452">
    <property type="entry name" value="OXIDOREDUCTASE CATD-RELATED"/>
    <property type="match status" value="1"/>
</dbReference>
<organism evidence="8 9">
    <name type="scientific">Actinobacillus minor NM305</name>
    <dbReference type="NCBI Taxonomy" id="637911"/>
    <lineage>
        <taxon>Bacteria</taxon>
        <taxon>Pseudomonadati</taxon>
        <taxon>Pseudomonadota</taxon>
        <taxon>Gammaproteobacteria</taxon>
        <taxon>Pasteurellales</taxon>
        <taxon>Pasteurellaceae</taxon>
        <taxon>Actinobacillus</taxon>
    </lineage>
</organism>
<feature type="transmembrane region" description="Helical" evidence="7">
    <location>
        <begin position="108"/>
        <end position="128"/>
    </location>
</feature>
<evidence type="ECO:0000256" key="6">
    <source>
        <dbReference type="ARBA" id="ARBA00023136"/>
    </source>
</evidence>
<evidence type="ECO:0000256" key="7">
    <source>
        <dbReference type="SAM" id="Phobius"/>
    </source>
</evidence>
<keyword evidence="6 7" id="KW-0472">Membrane</keyword>
<keyword evidence="5 7" id="KW-1133">Transmembrane helix</keyword>
<accession>C5S3P1</accession>
<dbReference type="AlphaFoldDB" id="C5S3P1"/>
<dbReference type="eggNOG" id="COG2259">
    <property type="taxonomic scope" value="Bacteria"/>
</dbReference>
<evidence type="ECO:0000256" key="1">
    <source>
        <dbReference type="ARBA" id="ARBA00004651"/>
    </source>
</evidence>
<feature type="transmembrane region" description="Helical" evidence="7">
    <location>
        <begin position="50"/>
        <end position="72"/>
    </location>
</feature>
<name>C5S3P1_9PAST</name>
<evidence type="ECO:0000313" key="8">
    <source>
        <dbReference type="EMBL" id="EER46489.1"/>
    </source>
</evidence>
<evidence type="ECO:0000313" key="9">
    <source>
        <dbReference type="Proteomes" id="UP000005532"/>
    </source>
</evidence>
<dbReference type="GO" id="GO:0005886">
    <property type="term" value="C:plasma membrane"/>
    <property type="evidence" value="ECO:0007669"/>
    <property type="project" value="UniProtKB-SubCell"/>
</dbReference>
<evidence type="ECO:0000256" key="5">
    <source>
        <dbReference type="ARBA" id="ARBA00022989"/>
    </source>
</evidence>
<feature type="transmembrane region" description="Helical" evidence="7">
    <location>
        <begin position="84"/>
        <end position="102"/>
    </location>
</feature>
<keyword evidence="4 7" id="KW-0812">Transmembrane</keyword>
<dbReference type="RefSeq" id="WP_005825084.1">
    <property type="nucleotide sequence ID" value="NZ_ACQL01000109.1"/>
</dbReference>
<dbReference type="Pfam" id="PF07681">
    <property type="entry name" value="DoxX"/>
    <property type="match status" value="1"/>
</dbReference>
<reference evidence="8 9" key="1">
    <citation type="journal article" date="2010" name="Vet. Microbiol.">
        <title>Production of haemolysins by strains of the Actinobacillus minor/porcitonsillarum complex.</title>
        <authorList>
            <person name="Arya G."/>
            <person name="Niven D.F."/>
        </authorList>
    </citation>
    <scope>NUCLEOTIDE SEQUENCE [LARGE SCALE GENOMIC DNA]</scope>
    <source>
        <strain evidence="8 9">NM305</strain>
    </source>
</reference>
<sequence>MNQAIEKLSPVILLLARVVIGYMFLLHGTAKFFEFPMSMTGGNGSVPLFSIYGVGGIIEIVGGLFTILGLFTRPTAFLLAGQMAYAYFFMHMTAETIFDPLTNKGELAVMYCMAFLILLVTGAGKLSLDAKLNNK</sequence>
<dbReference type="PANTHER" id="PTHR33452:SF4">
    <property type="entry name" value="BLL4328 PROTEIN"/>
    <property type="match status" value="1"/>
</dbReference>
<evidence type="ECO:0000256" key="3">
    <source>
        <dbReference type="ARBA" id="ARBA00022475"/>
    </source>
</evidence>
<feature type="transmembrane region" description="Helical" evidence="7">
    <location>
        <begin position="12"/>
        <end position="30"/>
    </location>
</feature>
<gene>
    <name evidence="8" type="ORF">AM305_00494</name>
</gene>
<dbReference type="EMBL" id="ACQL01000109">
    <property type="protein sequence ID" value="EER46489.1"/>
    <property type="molecule type" value="Genomic_DNA"/>
</dbReference>
<dbReference type="Proteomes" id="UP000005532">
    <property type="component" value="Unassembled WGS sequence"/>
</dbReference>
<evidence type="ECO:0000256" key="4">
    <source>
        <dbReference type="ARBA" id="ARBA00022692"/>
    </source>
</evidence>
<comment type="subcellular location">
    <subcellularLocation>
        <location evidence="1">Cell membrane</location>
        <topology evidence="1">Multi-pass membrane protein</topology>
    </subcellularLocation>
</comment>
<protein>
    <submittedName>
        <fullName evidence="8">DoxX family protein, possible membrane protein</fullName>
    </submittedName>
</protein>
<dbReference type="InterPro" id="IPR051907">
    <property type="entry name" value="DoxX-like_oxidoreductase"/>
</dbReference>
<proteinExistence type="inferred from homology"/>
<evidence type="ECO:0000256" key="2">
    <source>
        <dbReference type="ARBA" id="ARBA00006679"/>
    </source>
</evidence>